<comment type="caution">
    <text evidence="1">The sequence shown here is derived from an EMBL/GenBank/DDBJ whole genome shotgun (WGS) entry which is preliminary data.</text>
</comment>
<dbReference type="EMBL" id="CADEBC010000215">
    <property type="protein sequence ID" value="CAB3226531.1"/>
    <property type="molecule type" value="Genomic_DNA"/>
</dbReference>
<keyword evidence="2" id="KW-1185">Reference proteome</keyword>
<organism evidence="1 2">
    <name type="scientific">Arctia plantaginis</name>
    <name type="common">Wood tiger moth</name>
    <name type="synonym">Phalaena plantaginis</name>
    <dbReference type="NCBI Taxonomy" id="874455"/>
    <lineage>
        <taxon>Eukaryota</taxon>
        <taxon>Metazoa</taxon>
        <taxon>Ecdysozoa</taxon>
        <taxon>Arthropoda</taxon>
        <taxon>Hexapoda</taxon>
        <taxon>Insecta</taxon>
        <taxon>Pterygota</taxon>
        <taxon>Neoptera</taxon>
        <taxon>Endopterygota</taxon>
        <taxon>Lepidoptera</taxon>
        <taxon>Glossata</taxon>
        <taxon>Ditrysia</taxon>
        <taxon>Noctuoidea</taxon>
        <taxon>Erebidae</taxon>
        <taxon>Arctiinae</taxon>
        <taxon>Arctia</taxon>
    </lineage>
</organism>
<evidence type="ECO:0000313" key="2">
    <source>
        <dbReference type="Proteomes" id="UP000494106"/>
    </source>
</evidence>
<name>A0A8S0Z0X6_ARCPL</name>
<accession>A0A8S0Z0X6</accession>
<sequence>MGHHERRWSLMTAGRWPWKSESAKECATTHLPKQPALKMDGAEAFCLYTTVTGMCDVHSSVRRGNPKWPEDAAERSGKSFLFCLSVRVPWNPIEGRYGSEREEHRICGGVRIRSAGLEKFR</sequence>
<evidence type="ECO:0000313" key="1">
    <source>
        <dbReference type="EMBL" id="CAB3226531.1"/>
    </source>
</evidence>
<proteinExistence type="predicted"/>
<dbReference type="Proteomes" id="UP000494106">
    <property type="component" value="Unassembled WGS sequence"/>
</dbReference>
<dbReference type="OrthoDB" id="1742748at2759"/>
<protein>
    <submittedName>
        <fullName evidence="1">Uncharacterized protein</fullName>
    </submittedName>
</protein>
<gene>
    <name evidence="1" type="ORF">APLA_LOCUS2921</name>
</gene>
<dbReference type="AlphaFoldDB" id="A0A8S0Z0X6"/>
<reference evidence="1 2" key="1">
    <citation type="submission" date="2020-04" db="EMBL/GenBank/DDBJ databases">
        <authorList>
            <person name="Wallbank WR R."/>
            <person name="Pardo Diaz C."/>
            <person name="Kozak K."/>
            <person name="Martin S."/>
            <person name="Jiggins C."/>
            <person name="Moest M."/>
            <person name="Warren A I."/>
            <person name="Byers J.R.P. K."/>
            <person name="Montejo-Kovacevich G."/>
            <person name="Yen C E."/>
        </authorList>
    </citation>
    <scope>NUCLEOTIDE SEQUENCE [LARGE SCALE GENOMIC DNA]</scope>
</reference>